<sequence length="951" mass="105768">MSDPTPTIDDASNQKSRNAHAAQRRVRWLSATGVCSGMLFFFIATALLDWHRDSRMHANAIVKQVDDAQSGMDRVTVIRNQEWTGLLSGSPSSLEDPVSDSQNNWQQELVPVQSTFDSLNATLNLQGNQKLGIATEPLKKWNDQAAHWSHRHSELNAAAETQFTELDIALDQLQQDADEQRGIHRLKIAVGLRSHFSKRPKPIDEILKDCSRSALLNQRSGDLKELRLYLNQLIASFHVDHLADLSQNQIRPVLLRLKTSSEELGKSQEVQQVNDAIFGPTDDDGNQTNFDRPHGLDPRPEIPPGILSLQFALAESQSERQRLAESAAEHARLLDDQRNKLAMAGDQVKSQCIEKFANTLQTIWLANLASGCILGMLFLFLTHKVSQDIAMQVDAIDQTATDLANEQLFLESVLSNLPIPLYWKDETGRYQGCSRSFAEWTGFCSEEDIVGHTDADLPWDDATQEHKIDLERSIMRYGIPIKNQEILQTRADGKPYVVLASKTPLYNNQNASVGLVGTYIDITERKTAEERLNGLAKIQSECPSEIYVFNMQTFELLELNHAACQNLLVDEEEYRGKSISSYLKESTTENLVELLRPIVDGEAVEVEYELTHLRTDGTCYPVHVRTLTIEHGSAQAFVACATDMTLYKKLESKLLQAQKLESIGQLAAGIAHEINTPMQCICGNIDFLQNYSDRLLQIVDTFQGLLEKSPECWEHRIATIAELLKKNRFDFIRSQFPMAIEETSTAANRVVEIVRAMRVMSHPGSHSKSPTDINALIRDASILSRNRWKCAATVDLVLDTELPTIDARPAELSQVFLNLIINAADAIGDTPQSGSSELGQIRVVTKYDDDNIYIELSDNGPGMSDEIKAKAFEPFFTTKEVGKGTGQGLSIAYDVITKLHGGTVDLQSDMGEGTLFTLCLPRQTDEDAPTSTGIAVAPTTMPNISTPAVIT</sequence>
<evidence type="ECO:0000256" key="6">
    <source>
        <dbReference type="ARBA" id="ARBA00022777"/>
    </source>
</evidence>
<dbReference type="PANTHER" id="PTHR43065">
    <property type="entry name" value="SENSOR HISTIDINE KINASE"/>
    <property type="match status" value="1"/>
</dbReference>
<feature type="transmembrane region" description="Helical" evidence="10">
    <location>
        <begin position="28"/>
        <end position="48"/>
    </location>
</feature>
<dbReference type="InterPro" id="IPR036890">
    <property type="entry name" value="HATPase_C_sf"/>
</dbReference>
<dbReference type="InterPro" id="IPR036097">
    <property type="entry name" value="HisK_dim/P_sf"/>
</dbReference>
<dbReference type="SMART" id="SM00387">
    <property type="entry name" value="HATPase_c"/>
    <property type="match status" value="1"/>
</dbReference>
<dbReference type="PROSITE" id="PS50109">
    <property type="entry name" value="HIS_KIN"/>
    <property type="match status" value="1"/>
</dbReference>
<dbReference type="InterPro" id="IPR000700">
    <property type="entry name" value="PAS-assoc_C"/>
</dbReference>
<dbReference type="EC" id="2.7.13.3" evidence="2"/>
<protein>
    <recommendedName>
        <fullName evidence="2">histidine kinase</fullName>
        <ecNumber evidence="2">2.7.13.3</ecNumber>
    </recommendedName>
</protein>
<keyword evidence="10" id="KW-1133">Transmembrane helix</keyword>
<feature type="region of interest" description="Disordered" evidence="9">
    <location>
        <begin position="1"/>
        <end position="21"/>
    </location>
</feature>
<dbReference type="Gene3D" id="3.30.450.20">
    <property type="entry name" value="PAS domain"/>
    <property type="match status" value="2"/>
</dbReference>
<organism evidence="13 14">
    <name type="scientific">Rhodopirellula islandica</name>
    <dbReference type="NCBI Taxonomy" id="595434"/>
    <lineage>
        <taxon>Bacteria</taxon>
        <taxon>Pseudomonadati</taxon>
        <taxon>Planctomycetota</taxon>
        <taxon>Planctomycetia</taxon>
        <taxon>Pirellulales</taxon>
        <taxon>Pirellulaceae</taxon>
        <taxon>Rhodopirellula</taxon>
    </lineage>
</organism>
<dbReference type="EMBL" id="LECT01000016">
    <property type="protein sequence ID" value="KLU05928.1"/>
    <property type="molecule type" value="Genomic_DNA"/>
</dbReference>
<evidence type="ECO:0000256" key="9">
    <source>
        <dbReference type="SAM" id="MobiDB-lite"/>
    </source>
</evidence>
<dbReference type="Pfam" id="PF08448">
    <property type="entry name" value="PAS_4"/>
    <property type="match status" value="1"/>
</dbReference>
<feature type="domain" description="PAC" evidence="12">
    <location>
        <begin position="482"/>
        <end position="534"/>
    </location>
</feature>
<dbReference type="Pfam" id="PF13426">
    <property type="entry name" value="PAS_9"/>
    <property type="match status" value="1"/>
</dbReference>
<dbReference type="Proteomes" id="UP000036367">
    <property type="component" value="Unassembled WGS sequence"/>
</dbReference>
<evidence type="ECO:0000256" key="4">
    <source>
        <dbReference type="ARBA" id="ARBA00022679"/>
    </source>
</evidence>
<dbReference type="InterPro" id="IPR000014">
    <property type="entry name" value="PAS"/>
</dbReference>
<dbReference type="SMART" id="SM00091">
    <property type="entry name" value="PAS"/>
    <property type="match status" value="2"/>
</dbReference>
<dbReference type="PANTHER" id="PTHR43065:SF46">
    <property type="entry name" value="C4-DICARBOXYLATE TRANSPORT SENSOR PROTEIN DCTB"/>
    <property type="match status" value="1"/>
</dbReference>
<dbReference type="SUPFAM" id="SSF55874">
    <property type="entry name" value="ATPase domain of HSP90 chaperone/DNA topoisomerase II/histidine kinase"/>
    <property type="match status" value="1"/>
</dbReference>
<keyword evidence="14" id="KW-1185">Reference proteome</keyword>
<dbReference type="AlphaFoldDB" id="A0A0J1BHE2"/>
<keyword evidence="7" id="KW-0067">ATP-binding</keyword>
<keyword evidence="6 13" id="KW-0418">Kinase</keyword>
<dbReference type="SUPFAM" id="SSF55785">
    <property type="entry name" value="PYP-like sensor domain (PAS domain)"/>
    <property type="match status" value="2"/>
</dbReference>
<keyword evidence="5" id="KW-0547">Nucleotide-binding</keyword>
<keyword evidence="3" id="KW-0597">Phosphoprotein</keyword>
<evidence type="ECO:0000256" key="2">
    <source>
        <dbReference type="ARBA" id="ARBA00012438"/>
    </source>
</evidence>
<evidence type="ECO:0000256" key="1">
    <source>
        <dbReference type="ARBA" id="ARBA00000085"/>
    </source>
</evidence>
<keyword evidence="4" id="KW-0808">Transferase</keyword>
<dbReference type="InterPro" id="IPR004358">
    <property type="entry name" value="Sig_transdc_His_kin-like_C"/>
</dbReference>
<dbReference type="Gene3D" id="1.10.287.130">
    <property type="match status" value="1"/>
</dbReference>
<evidence type="ECO:0000313" key="13">
    <source>
        <dbReference type="EMBL" id="KLU05928.1"/>
    </source>
</evidence>
<dbReference type="PATRIC" id="fig|595434.4.peg.1697"/>
<evidence type="ECO:0000259" key="12">
    <source>
        <dbReference type="PROSITE" id="PS50113"/>
    </source>
</evidence>
<keyword evidence="10" id="KW-0812">Transmembrane</keyword>
<dbReference type="Pfam" id="PF02518">
    <property type="entry name" value="HATPase_c"/>
    <property type="match status" value="1"/>
</dbReference>
<feature type="domain" description="PAC" evidence="12">
    <location>
        <begin position="604"/>
        <end position="656"/>
    </location>
</feature>
<dbReference type="InterPro" id="IPR035965">
    <property type="entry name" value="PAS-like_dom_sf"/>
</dbReference>
<evidence type="ECO:0000256" key="10">
    <source>
        <dbReference type="SAM" id="Phobius"/>
    </source>
</evidence>
<dbReference type="CDD" id="cd00082">
    <property type="entry name" value="HisKA"/>
    <property type="match status" value="1"/>
</dbReference>
<evidence type="ECO:0000259" key="11">
    <source>
        <dbReference type="PROSITE" id="PS50109"/>
    </source>
</evidence>
<keyword evidence="8" id="KW-0902">Two-component regulatory system</keyword>
<evidence type="ECO:0000256" key="7">
    <source>
        <dbReference type="ARBA" id="ARBA00022840"/>
    </source>
</evidence>
<evidence type="ECO:0000313" key="14">
    <source>
        <dbReference type="Proteomes" id="UP000036367"/>
    </source>
</evidence>
<gene>
    <name evidence="13" type="ORF">RISK_001779</name>
</gene>
<dbReference type="RefSeq" id="WP_236696115.1">
    <property type="nucleotide sequence ID" value="NZ_LECT01000016.1"/>
</dbReference>
<proteinExistence type="predicted"/>
<accession>A0A0J1BHE2</accession>
<dbReference type="CDD" id="cd00130">
    <property type="entry name" value="PAS"/>
    <property type="match status" value="2"/>
</dbReference>
<dbReference type="InterPro" id="IPR003661">
    <property type="entry name" value="HisK_dim/P_dom"/>
</dbReference>
<dbReference type="NCBIfam" id="TIGR00229">
    <property type="entry name" value="sensory_box"/>
    <property type="match status" value="2"/>
</dbReference>
<dbReference type="InterPro" id="IPR003594">
    <property type="entry name" value="HATPase_dom"/>
</dbReference>
<feature type="domain" description="Histidine kinase" evidence="11">
    <location>
        <begin position="669"/>
        <end position="924"/>
    </location>
</feature>
<dbReference type="GO" id="GO:0005524">
    <property type="term" value="F:ATP binding"/>
    <property type="evidence" value="ECO:0007669"/>
    <property type="project" value="UniProtKB-KW"/>
</dbReference>
<keyword evidence="10" id="KW-0472">Membrane</keyword>
<dbReference type="InterPro" id="IPR001610">
    <property type="entry name" value="PAC"/>
</dbReference>
<dbReference type="PRINTS" id="PR00344">
    <property type="entry name" value="BCTRLSENSOR"/>
</dbReference>
<dbReference type="InterPro" id="IPR013656">
    <property type="entry name" value="PAS_4"/>
</dbReference>
<dbReference type="Gene3D" id="3.30.565.10">
    <property type="entry name" value="Histidine kinase-like ATPase, C-terminal domain"/>
    <property type="match status" value="1"/>
</dbReference>
<dbReference type="STRING" id="595434.RISK_001779"/>
<dbReference type="PROSITE" id="PS50113">
    <property type="entry name" value="PAC"/>
    <property type="match status" value="2"/>
</dbReference>
<evidence type="ECO:0000256" key="5">
    <source>
        <dbReference type="ARBA" id="ARBA00022741"/>
    </source>
</evidence>
<dbReference type="GO" id="GO:0000155">
    <property type="term" value="F:phosphorelay sensor kinase activity"/>
    <property type="evidence" value="ECO:0007669"/>
    <property type="project" value="InterPro"/>
</dbReference>
<reference evidence="13" key="1">
    <citation type="submission" date="2015-05" db="EMBL/GenBank/DDBJ databases">
        <title>Permanent draft genome of Rhodopirellula islandicus K833.</title>
        <authorList>
            <person name="Kizina J."/>
            <person name="Richter M."/>
            <person name="Glockner F.O."/>
            <person name="Harder J."/>
        </authorList>
    </citation>
    <scope>NUCLEOTIDE SEQUENCE [LARGE SCALE GENOMIC DNA]</scope>
    <source>
        <strain evidence="13">K833</strain>
    </source>
</reference>
<dbReference type="InterPro" id="IPR005467">
    <property type="entry name" value="His_kinase_dom"/>
</dbReference>
<evidence type="ECO:0000256" key="8">
    <source>
        <dbReference type="ARBA" id="ARBA00023012"/>
    </source>
</evidence>
<dbReference type="SMART" id="SM00086">
    <property type="entry name" value="PAC"/>
    <property type="match status" value="2"/>
</dbReference>
<evidence type="ECO:0000256" key="3">
    <source>
        <dbReference type="ARBA" id="ARBA00022553"/>
    </source>
</evidence>
<comment type="catalytic activity">
    <reaction evidence="1">
        <text>ATP + protein L-histidine = ADP + protein N-phospho-L-histidine.</text>
        <dbReference type="EC" id="2.7.13.3"/>
    </reaction>
</comment>
<name>A0A0J1BHE2_RHOIS</name>
<dbReference type="SUPFAM" id="SSF47384">
    <property type="entry name" value="Homodimeric domain of signal transducing histidine kinase"/>
    <property type="match status" value="1"/>
</dbReference>
<comment type="caution">
    <text evidence="13">The sequence shown here is derived from an EMBL/GenBank/DDBJ whole genome shotgun (WGS) entry which is preliminary data.</text>
</comment>